<organism evidence="6 7">
    <name type="scientific">Candidatus Magasanikbacteria bacterium CG_4_10_14_0_2_um_filter_41_31</name>
    <dbReference type="NCBI Taxonomy" id="1974639"/>
    <lineage>
        <taxon>Bacteria</taxon>
        <taxon>Candidatus Magasanikiibacteriota</taxon>
    </lineage>
</organism>
<dbReference type="InterPro" id="IPR000212">
    <property type="entry name" value="DNA_helicase_UvrD/REP"/>
</dbReference>
<reference evidence="7" key="1">
    <citation type="submission" date="2017-09" db="EMBL/GenBank/DDBJ databases">
        <title>Depth-based differentiation of microbial function through sediment-hosted aquifers and enrichment of novel symbionts in the deep terrestrial subsurface.</title>
        <authorList>
            <person name="Probst A.J."/>
            <person name="Ladd B."/>
            <person name="Jarett J.K."/>
            <person name="Geller-Mcgrath D.E."/>
            <person name="Sieber C.M.K."/>
            <person name="Emerson J.B."/>
            <person name="Anantharaman K."/>
            <person name="Thomas B.C."/>
            <person name="Malmstrom R."/>
            <person name="Stieglmeier M."/>
            <person name="Klingl A."/>
            <person name="Woyke T."/>
            <person name="Ryan C.M."/>
            <person name="Banfield J.F."/>
        </authorList>
    </citation>
    <scope>NUCLEOTIDE SEQUENCE [LARGE SCALE GENOMIC DNA]</scope>
</reference>
<dbReference type="EMBL" id="PFPI01000066">
    <property type="protein sequence ID" value="PIZ92204.1"/>
    <property type="molecule type" value="Genomic_DNA"/>
</dbReference>
<dbReference type="InterPro" id="IPR014017">
    <property type="entry name" value="DNA_helicase_UvrD-like_C"/>
</dbReference>
<proteinExistence type="predicted"/>
<dbReference type="AlphaFoldDB" id="A0A2M7V1N2"/>
<sequence length="507" mass="58441">MKILLAGPGTGKTTNIGKIISSHGDGSKFLVLSFTNATINDLQISLKEKGISEKNCMTLHKFAVKYNHDNSRHVLLQKEEKIIKQISKSINVGFDKLCGFLQCTTFDQMIERFVGYAKINPLYLQQKLSDYDSLIVDEYQDFNPAEQKLIDILIEQIKTSYLLGDDDQCIYDFKDASSDKIISFHNDPKNESIPHEHKCYRCPDNIVTHATNLILNNKKRVTKKWEKTGKEGGINYSQLIGFEDVANNILEIVKTIIKEDILILTPVGFAIEPLLSKFDQCNIEYTNYFSARIPDELVIKSWEVRSLFGNFKYFNLILLGYQNLKNRKNYYELLKKHFDKGNDLNELLNFLGKNLPDAIKNNQLSFDDFISQNDYLDIFVLYQKSKGDSPEEKIENIFRELENQEEKNIKIMSIHKSKGLGADYVFIVGLNEGIIPNKKQGNDTIESQRRLFYVGITRTKKQLYLYSNIQIEGKYANKVNKSDFKYDFKSKKCIGRASSFISELKLN</sequence>
<dbReference type="Gene3D" id="3.40.50.300">
    <property type="entry name" value="P-loop containing nucleotide triphosphate hydrolases"/>
    <property type="match status" value="4"/>
</dbReference>
<accession>A0A2M7V1N2</accession>
<dbReference type="PANTHER" id="PTHR11070">
    <property type="entry name" value="UVRD / RECB / PCRA DNA HELICASE FAMILY MEMBER"/>
    <property type="match status" value="1"/>
</dbReference>
<keyword evidence="1" id="KW-0547">Nucleotide-binding</keyword>
<dbReference type="GO" id="GO:0043138">
    <property type="term" value="F:3'-5' DNA helicase activity"/>
    <property type="evidence" value="ECO:0007669"/>
    <property type="project" value="TreeGrafter"/>
</dbReference>
<dbReference type="Pfam" id="PF13245">
    <property type="entry name" value="AAA_19"/>
    <property type="match status" value="1"/>
</dbReference>
<evidence type="ECO:0000256" key="2">
    <source>
        <dbReference type="ARBA" id="ARBA00022801"/>
    </source>
</evidence>
<keyword evidence="4" id="KW-0067">ATP-binding</keyword>
<feature type="domain" description="UvrD-like helicase C-terminal" evidence="5">
    <location>
        <begin position="376"/>
        <end position="466"/>
    </location>
</feature>
<name>A0A2M7V1N2_9BACT</name>
<comment type="caution">
    <text evidence="6">The sequence shown here is derived from an EMBL/GenBank/DDBJ whole genome shotgun (WGS) entry which is preliminary data.</text>
</comment>
<dbReference type="PANTHER" id="PTHR11070:SF2">
    <property type="entry name" value="ATP-DEPENDENT DNA HELICASE SRS2"/>
    <property type="match status" value="1"/>
</dbReference>
<dbReference type="GO" id="GO:0000725">
    <property type="term" value="P:recombinational repair"/>
    <property type="evidence" value="ECO:0007669"/>
    <property type="project" value="TreeGrafter"/>
</dbReference>
<dbReference type="Proteomes" id="UP000230078">
    <property type="component" value="Unassembled WGS sequence"/>
</dbReference>
<dbReference type="GO" id="GO:0003677">
    <property type="term" value="F:DNA binding"/>
    <property type="evidence" value="ECO:0007669"/>
    <property type="project" value="InterPro"/>
</dbReference>
<gene>
    <name evidence="6" type="ORF">COX83_04895</name>
</gene>
<evidence type="ECO:0000313" key="6">
    <source>
        <dbReference type="EMBL" id="PIZ92204.1"/>
    </source>
</evidence>
<evidence type="ECO:0000313" key="7">
    <source>
        <dbReference type="Proteomes" id="UP000230078"/>
    </source>
</evidence>
<evidence type="ECO:0000256" key="3">
    <source>
        <dbReference type="ARBA" id="ARBA00022806"/>
    </source>
</evidence>
<dbReference type="SUPFAM" id="SSF52540">
    <property type="entry name" value="P-loop containing nucleoside triphosphate hydrolases"/>
    <property type="match status" value="1"/>
</dbReference>
<evidence type="ECO:0000256" key="1">
    <source>
        <dbReference type="ARBA" id="ARBA00022741"/>
    </source>
</evidence>
<evidence type="ECO:0000259" key="5">
    <source>
        <dbReference type="Pfam" id="PF13361"/>
    </source>
</evidence>
<dbReference type="Pfam" id="PF13361">
    <property type="entry name" value="UvrD_C"/>
    <property type="match status" value="1"/>
</dbReference>
<evidence type="ECO:0000256" key="4">
    <source>
        <dbReference type="ARBA" id="ARBA00022840"/>
    </source>
</evidence>
<dbReference type="GO" id="GO:0005524">
    <property type="term" value="F:ATP binding"/>
    <property type="evidence" value="ECO:0007669"/>
    <property type="project" value="UniProtKB-KW"/>
</dbReference>
<protein>
    <recommendedName>
        <fullName evidence="5">UvrD-like helicase C-terminal domain-containing protein</fullName>
    </recommendedName>
</protein>
<dbReference type="GO" id="GO:0016787">
    <property type="term" value="F:hydrolase activity"/>
    <property type="evidence" value="ECO:0007669"/>
    <property type="project" value="UniProtKB-KW"/>
</dbReference>
<dbReference type="InterPro" id="IPR027417">
    <property type="entry name" value="P-loop_NTPase"/>
</dbReference>
<keyword evidence="2" id="KW-0378">Hydrolase</keyword>
<keyword evidence="3" id="KW-0347">Helicase</keyword>